<name>A0A2V1IKE7_9BACT</name>
<dbReference type="EMBL" id="PUEC01000009">
    <property type="protein sequence ID" value="PWB02875.1"/>
    <property type="molecule type" value="Genomic_DNA"/>
</dbReference>
<gene>
    <name evidence="1" type="ORF">C5O23_05470</name>
</gene>
<dbReference type="RefSeq" id="WP_107031940.1">
    <property type="nucleotide sequence ID" value="NZ_PUEC01000009.1"/>
</dbReference>
<evidence type="ECO:0000313" key="1">
    <source>
        <dbReference type="EMBL" id="PWB02875.1"/>
    </source>
</evidence>
<dbReference type="Proteomes" id="UP000244905">
    <property type="component" value="Unassembled WGS sequence"/>
</dbReference>
<accession>A0A2V1IKE7</accession>
<organism evidence="1 2">
    <name type="scientific">Duncaniella muris</name>
    <dbReference type="NCBI Taxonomy" id="2094150"/>
    <lineage>
        <taxon>Bacteria</taxon>
        <taxon>Pseudomonadati</taxon>
        <taxon>Bacteroidota</taxon>
        <taxon>Bacteroidia</taxon>
        <taxon>Bacteroidales</taxon>
        <taxon>Muribaculaceae</taxon>
        <taxon>Duncaniella</taxon>
    </lineage>
</organism>
<dbReference type="GeneID" id="82525789"/>
<reference evidence="2" key="1">
    <citation type="submission" date="2018-02" db="EMBL/GenBank/DDBJ databases">
        <authorList>
            <person name="Clavel T."/>
            <person name="Strowig T."/>
        </authorList>
    </citation>
    <scope>NUCLEOTIDE SEQUENCE [LARGE SCALE GENOMIC DNA]</scope>
    <source>
        <strain evidence="2">DSM 103720</strain>
    </source>
</reference>
<protein>
    <submittedName>
        <fullName evidence="1">Uncharacterized protein</fullName>
    </submittedName>
</protein>
<comment type="caution">
    <text evidence="1">The sequence shown here is derived from an EMBL/GenBank/DDBJ whole genome shotgun (WGS) entry which is preliminary data.</text>
</comment>
<sequence length="168" mass="18715">MNLINQLKEDGTAKGLCRMWRMKLQPDLSVEELAKLYIDGIDFCISEDYPTLDFLRDHFKGSCEPYGVFVDDEVSEHNTPDVVLNGYCKAILEYDGYTVSRIYARHNTQGAVNVSDNAIVTVDAFDNSNLVIAVAGSDAQVIVNIYGNARVEVIGSGIEIKKHNKTTY</sequence>
<keyword evidence="2" id="KW-1185">Reference proteome</keyword>
<evidence type="ECO:0000313" key="2">
    <source>
        <dbReference type="Proteomes" id="UP000244905"/>
    </source>
</evidence>
<dbReference type="AlphaFoldDB" id="A0A2V1IKE7"/>
<proteinExistence type="predicted"/>